<name>A0A7W7S362_9ACTN</name>
<proteinExistence type="predicted"/>
<keyword evidence="2" id="KW-1185">Reference proteome</keyword>
<reference evidence="1 2" key="1">
    <citation type="submission" date="2020-08" db="EMBL/GenBank/DDBJ databases">
        <title>Sequencing the genomes of 1000 actinobacteria strains.</title>
        <authorList>
            <person name="Klenk H.-P."/>
        </authorList>
    </citation>
    <scope>NUCLEOTIDE SEQUENCE [LARGE SCALE GENOMIC DNA]</scope>
    <source>
        <strain evidence="1 2">DSM 43023</strain>
    </source>
</reference>
<dbReference type="Proteomes" id="UP000534286">
    <property type="component" value="Unassembled WGS sequence"/>
</dbReference>
<gene>
    <name evidence="1" type="ORF">FHR32_007227</name>
</gene>
<evidence type="ECO:0000313" key="2">
    <source>
        <dbReference type="Proteomes" id="UP000534286"/>
    </source>
</evidence>
<accession>A0A7W7S362</accession>
<dbReference type="AlphaFoldDB" id="A0A7W7S362"/>
<dbReference type="EMBL" id="JACHJU010000004">
    <property type="protein sequence ID" value="MBB4942827.1"/>
    <property type="molecule type" value="Genomic_DNA"/>
</dbReference>
<evidence type="ECO:0000313" key="1">
    <source>
        <dbReference type="EMBL" id="MBB4942827.1"/>
    </source>
</evidence>
<comment type="caution">
    <text evidence="1">The sequence shown here is derived from an EMBL/GenBank/DDBJ whole genome shotgun (WGS) entry which is preliminary data.</text>
</comment>
<dbReference type="RefSeq" id="WP_184758785.1">
    <property type="nucleotide sequence ID" value="NZ_BAABEK010000073.1"/>
</dbReference>
<organism evidence="1 2">
    <name type="scientific">Streptosporangium album</name>
    <dbReference type="NCBI Taxonomy" id="47479"/>
    <lineage>
        <taxon>Bacteria</taxon>
        <taxon>Bacillati</taxon>
        <taxon>Actinomycetota</taxon>
        <taxon>Actinomycetes</taxon>
        <taxon>Streptosporangiales</taxon>
        <taxon>Streptosporangiaceae</taxon>
        <taxon>Streptosporangium</taxon>
    </lineage>
</organism>
<sequence length="84" mass="9081">MPAAPNQQDPPPAVWKTDELGEQWLPRPGGPLPRLSPRLETIAITGAFNSRQYDSPSEARQAVISGAVACGWQLSDVTRRLSGD</sequence>
<protein>
    <submittedName>
        <fullName evidence="1">Uncharacterized protein</fullName>
    </submittedName>
</protein>